<dbReference type="Proteomes" id="UP000027265">
    <property type="component" value="Unassembled WGS sequence"/>
</dbReference>
<evidence type="ECO:0000256" key="5">
    <source>
        <dbReference type="ARBA" id="ARBA00022792"/>
    </source>
</evidence>
<dbReference type="Pfam" id="PF12597">
    <property type="entry name" value="Cox20"/>
    <property type="match status" value="1"/>
</dbReference>
<dbReference type="InParanoid" id="A0A067Q6E6"/>
<dbReference type="AlphaFoldDB" id="A0A067Q6E6"/>
<dbReference type="GO" id="GO:0005743">
    <property type="term" value="C:mitochondrial inner membrane"/>
    <property type="evidence" value="ECO:0007669"/>
    <property type="project" value="UniProtKB-SubCell"/>
</dbReference>
<keyword evidence="8 10" id="KW-0472">Membrane</keyword>
<name>A0A067Q6E6_9AGAM</name>
<keyword evidence="6 10" id="KW-1133">Transmembrane helix</keyword>
<evidence type="ECO:0000256" key="2">
    <source>
        <dbReference type="ARBA" id="ARBA00009575"/>
    </source>
</evidence>
<feature type="compositionally biased region" description="Low complexity" evidence="9">
    <location>
        <begin position="127"/>
        <end position="136"/>
    </location>
</feature>
<keyword evidence="4 10" id="KW-0812">Transmembrane</keyword>
<dbReference type="GO" id="GO:0033617">
    <property type="term" value="P:mitochondrial respiratory chain complex IV assembly"/>
    <property type="evidence" value="ECO:0007669"/>
    <property type="project" value="InterPro"/>
</dbReference>
<dbReference type="OrthoDB" id="14603at2759"/>
<accession>A0A067Q6E6</accession>
<evidence type="ECO:0000313" key="12">
    <source>
        <dbReference type="Proteomes" id="UP000027265"/>
    </source>
</evidence>
<proteinExistence type="inferred from homology"/>
<feature type="transmembrane region" description="Helical" evidence="10">
    <location>
        <begin position="80"/>
        <end position="102"/>
    </location>
</feature>
<dbReference type="EMBL" id="KL197711">
    <property type="protein sequence ID" value="KDQ62623.1"/>
    <property type="molecule type" value="Genomic_DNA"/>
</dbReference>
<dbReference type="PANTHER" id="PTHR31586:SF1">
    <property type="entry name" value="CYTOCHROME C OXIDASE ASSEMBLY PROTEIN COX20, MITOCHONDRIAL"/>
    <property type="match status" value="1"/>
</dbReference>
<evidence type="ECO:0000256" key="6">
    <source>
        <dbReference type="ARBA" id="ARBA00022989"/>
    </source>
</evidence>
<organism evidence="11 12">
    <name type="scientific">Jaapia argillacea MUCL 33604</name>
    <dbReference type="NCBI Taxonomy" id="933084"/>
    <lineage>
        <taxon>Eukaryota</taxon>
        <taxon>Fungi</taxon>
        <taxon>Dikarya</taxon>
        <taxon>Basidiomycota</taxon>
        <taxon>Agaricomycotina</taxon>
        <taxon>Agaricomycetes</taxon>
        <taxon>Agaricomycetidae</taxon>
        <taxon>Jaapiales</taxon>
        <taxon>Jaapiaceae</taxon>
        <taxon>Jaapia</taxon>
    </lineage>
</organism>
<evidence type="ECO:0000256" key="7">
    <source>
        <dbReference type="ARBA" id="ARBA00023128"/>
    </source>
</evidence>
<dbReference type="InterPro" id="IPR022533">
    <property type="entry name" value="Cox20"/>
</dbReference>
<evidence type="ECO:0000256" key="4">
    <source>
        <dbReference type="ARBA" id="ARBA00022692"/>
    </source>
</evidence>
<evidence type="ECO:0000313" key="11">
    <source>
        <dbReference type="EMBL" id="KDQ62623.1"/>
    </source>
</evidence>
<evidence type="ECO:0000256" key="1">
    <source>
        <dbReference type="ARBA" id="ARBA00004273"/>
    </source>
</evidence>
<dbReference type="PANTHER" id="PTHR31586">
    <property type="entry name" value="CYTOCHROME C OXIDASE PROTEIN 20"/>
    <property type="match status" value="1"/>
</dbReference>
<keyword evidence="5" id="KW-0999">Mitochondrion inner membrane</keyword>
<evidence type="ECO:0000256" key="3">
    <source>
        <dbReference type="ARBA" id="ARBA00017689"/>
    </source>
</evidence>
<evidence type="ECO:0000256" key="9">
    <source>
        <dbReference type="SAM" id="MobiDB-lite"/>
    </source>
</evidence>
<evidence type="ECO:0000256" key="10">
    <source>
        <dbReference type="SAM" id="Phobius"/>
    </source>
</evidence>
<protein>
    <recommendedName>
        <fullName evidence="3">Cytochrome c oxidase assembly protein COX20, mitochondrial</fullName>
    </recommendedName>
</protein>
<dbReference type="FunCoup" id="A0A067Q6E6">
    <property type="interactions" value="159"/>
</dbReference>
<comment type="subcellular location">
    <subcellularLocation>
        <location evidence="1">Mitochondrion inner membrane</location>
    </subcellularLocation>
</comment>
<keyword evidence="7" id="KW-0496">Mitochondrion</keyword>
<sequence>MDPTAPSDTPAPSSSTPKRPVYQVATTGSYWTDLKEAVKRVSIFDDFQRIGEIPCARNSLLSGIASGAGIGVIRGMNTGLFAACNWAVGTFVIISIGTWQICQNSRETERRRIQQVVEEMPKRFAKQQQQQQQQQQQPPPQQSDTAGTAKCDSH</sequence>
<comment type="similarity">
    <text evidence="2">Belongs to the COX20 family.</text>
</comment>
<reference evidence="12" key="1">
    <citation type="journal article" date="2014" name="Proc. Natl. Acad. Sci. U.S.A.">
        <title>Extensive sampling of basidiomycete genomes demonstrates inadequacy of the white-rot/brown-rot paradigm for wood decay fungi.</title>
        <authorList>
            <person name="Riley R."/>
            <person name="Salamov A.A."/>
            <person name="Brown D.W."/>
            <person name="Nagy L.G."/>
            <person name="Floudas D."/>
            <person name="Held B.W."/>
            <person name="Levasseur A."/>
            <person name="Lombard V."/>
            <person name="Morin E."/>
            <person name="Otillar R."/>
            <person name="Lindquist E.A."/>
            <person name="Sun H."/>
            <person name="LaButti K.M."/>
            <person name="Schmutz J."/>
            <person name="Jabbour D."/>
            <person name="Luo H."/>
            <person name="Baker S.E."/>
            <person name="Pisabarro A.G."/>
            <person name="Walton J.D."/>
            <person name="Blanchette R.A."/>
            <person name="Henrissat B."/>
            <person name="Martin F."/>
            <person name="Cullen D."/>
            <person name="Hibbett D.S."/>
            <person name="Grigoriev I.V."/>
        </authorList>
    </citation>
    <scope>NUCLEOTIDE SEQUENCE [LARGE SCALE GENOMIC DNA]</scope>
    <source>
        <strain evidence="12">MUCL 33604</strain>
    </source>
</reference>
<feature type="region of interest" description="Disordered" evidence="9">
    <location>
        <begin position="119"/>
        <end position="154"/>
    </location>
</feature>
<gene>
    <name evidence="11" type="ORF">JAAARDRAFT_203715</name>
</gene>
<dbReference type="STRING" id="933084.A0A067Q6E6"/>
<evidence type="ECO:0000256" key="8">
    <source>
        <dbReference type="ARBA" id="ARBA00023136"/>
    </source>
</evidence>
<keyword evidence="12" id="KW-1185">Reference proteome</keyword>
<dbReference type="HOGENOM" id="CLU_101495_2_1_1"/>